<proteinExistence type="predicted"/>
<feature type="non-terminal residue" evidence="1">
    <location>
        <position position="71"/>
    </location>
</feature>
<evidence type="ECO:0000313" key="1">
    <source>
        <dbReference type="EMBL" id="KAG0448318.1"/>
    </source>
</evidence>
<reference evidence="1 2" key="1">
    <citation type="journal article" date="2020" name="Nat. Food">
        <title>A phased Vanilla planifolia genome enables genetic improvement of flavour and production.</title>
        <authorList>
            <person name="Hasing T."/>
            <person name="Tang H."/>
            <person name="Brym M."/>
            <person name="Khazi F."/>
            <person name="Huang T."/>
            <person name="Chambers A.H."/>
        </authorList>
    </citation>
    <scope>NUCLEOTIDE SEQUENCE [LARGE SCALE GENOMIC DNA]</scope>
    <source>
        <tissue evidence="1">Leaf</tissue>
    </source>
</reference>
<evidence type="ECO:0000313" key="2">
    <source>
        <dbReference type="Proteomes" id="UP000636800"/>
    </source>
</evidence>
<dbReference type="AlphaFoldDB" id="A0A835P9E3"/>
<accession>A0A835P9E3</accession>
<protein>
    <submittedName>
        <fullName evidence="1">Uncharacterized protein</fullName>
    </submittedName>
</protein>
<sequence length="71" mass="7589">GGEGEASFRILCFLSHAFGFSPSLLLATRRVGQLRVFEDPGFSLLSFVPGSFQGEGTAVLLSGRDLRTSKP</sequence>
<keyword evidence="2" id="KW-1185">Reference proteome</keyword>
<comment type="caution">
    <text evidence="1">The sequence shown here is derived from an EMBL/GenBank/DDBJ whole genome shotgun (WGS) entry which is preliminary data.</text>
</comment>
<name>A0A835P9E3_VANPL</name>
<dbReference type="EMBL" id="JADCNL010000337">
    <property type="protein sequence ID" value="KAG0448318.1"/>
    <property type="molecule type" value="Genomic_DNA"/>
</dbReference>
<organism evidence="1 2">
    <name type="scientific">Vanilla planifolia</name>
    <name type="common">Vanilla</name>
    <dbReference type="NCBI Taxonomy" id="51239"/>
    <lineage>
        <taxon>Eukaryota</taxon>
        <taxon>Viridiplantae</taxon>
        <taxon>Streptophyta</taxon>
        <taxon>Embryophyta</taxon>
        <taxon>Tracheophyta</taxon>
        <taxon>Spermatophyta</taxon>
        <taxon>Magnoliopsida</taxon>
        <taxon>Liliopsida</taxon>
        <taxon>Asparagales</taxon>
        <taxon>Orchidaceae</taxon>
        <taxon>Vanilloideae</taxon>
        <taxon>Vanilleae</taxon>
        <taxon>Vanilla</taxon>
    </lineage>
</organism>
<dbReference type="Proteomes" id="UP000636800">
    <property type="component" value="Unassembled WGS sequence"/>
</dbReference>
<gene>
    <name evidence="1" type="ORF">HPP92_027907</name>
</gene>